<name>A0AAC9YSZ6_9ACTN</name>
<dbReference type="KEGG" id="plak:A1s21155_02285"/>
<dbReference type="RefSeq" id="WP_095696077.1">
    <property type="nucleotide sequence ID" value="NZ_CP016770.1"/>
</dbReference>
<accession>A0AAC9YSZ6</accession>
<dbReference type="GeneID" id="300656977"/>
<evidence type="ECO:0000256" key="1">
    <source>
        <dbReference type="SAM" id="SignalP"/>
    </source>
</evidence>
<keyword evidence="1" id="KW-0732">Signal</keyword>
<sequence>MIKSRAVFAASAVFLSTALAASFFMTGDFSKTVAKPLKLKPSQVLTWDCEYPEYKPETIMIYCGDGGAYIDKINWKSWSQDGAEGTGEYYKNLCEPDCADGKIVHAPVSVRLSELTPRKGKYYLRTLDMTSISGKDFPWGESGVFEWDVMDFIEHMNWD</sequence>
<dbReference type="AlphaFoldDB" id="A0AAC9YSZ6"/>
<evidence type="ECO:0000313" key="3">
    <source>
        <dbReference type="Proteomes" id="UP000217216"/>
    </source>
</evidence>
<evidence type="ECO:0008006" key="4">
    <source>
        <dbReference type="Google" id="ProtNLM"/>
    </source>
</evidence>
<protein>
    <recommendedName>
        <fullName evidence="4">Secreted protein</fullName>
    </recommendedName>
</protein>
<reference evidence="2 3" key="1">
    <citation type="submission" date="2016-07" db="EMBL/GenBank/DDBJ databases">
        <title>High microdiversification within the ubiquitous acI lineage of Actinobacteria.</title>
        <authorList>
            <person name="Neuenschwander S.M."/>
            <person name="Salcher M."/>
            <person name="Ghai R."/>
            <person name="Pernthaler J."/>
        </authorList>
    </citation>
    <scope>NUCLEOTIDE SEQUENCE [LARGE SCALE GENOMIC DNA]</scope>
    <source>
        <strain evidence="2">MMS-21-155</strain>
    </source>
</reference>
<dbReference type="EMBL" id="CP016770">
    <property type="protein sequence ID" value="ASY11813.1"/>
    <property type="molecule type" value="Genomic_DNA"/>
</dbReference>
<feature type="chain" id="PRO_5042072462" description="Secreted protein" evidence="1">
    <location>
        <begin position="21"/>
        <end position="159"/>
    </location>
</feature>
<evidence type="ECO:0000313" key="2">
    <source>
        <dbReference type="EMBL" id="ASY11813.1"/>
    </source>
</evidence>
<keyword evidence="3" id="KW-1185">Reference proteome</keyword>
<gene>
    <name evidence="2" type="ORF">A1s21155_02285</name>
</gene>
<dbReference type="Proteomes" id="UP000217216">
    <property type="component" value="Chromosome"/>
</dbReference>
<feature type="signal peptide" evidence="1">
    <location>
        <begin position="1"/>
        <end position="20"/>
    </location>
</feature>
<organism evidence="2 3">
    <name type="scientific">Candidatus Planktophila dulcis</name>
    <dbReference type="NCBI Taxonomy" id="1884914"/>
    <lineage>
        <taxon>Bacteria</taxon>
        <taxon>Bacillati</taxon>
        <taxon>Actinomycetota</taxon>
        <taxon>Actinomycetes</taxon>
        <taxon>Candidatus Nanopelagicales</taxon>
        <taxon>Candidatus Nanopelagicaceae</taxon>
        <taxon>Candidatus Planktophila</taxon>
    </lineage>
</organism>
<proteinExistence type="predicted"/>